<dbReference type="Pfam" id="PF12318">
    <property type="entry name" value="FAD-SLDH"/>
    <property type="match status" value="1"/>
</dbReference>
<protein>
    <submittedName>
        <fullName evidence="1">Sorbitol dehydrogenase family protein</fullName>
    </submittedName>
</protein>
<organism evidence="1 2">
    <name type="scientific">Pendulispora rubella</name>
    <dbReference type="NCBI Taxonomy" id="2741070"/>
    <lineage>
        <taxon>Bacteria</taxon>
        <taxon>Pseudomonadati</taxon>
        <taxon>Myxococcota</taxon>
        <taxon>Myxococcia</taxon>
        <taxon>Myxococcales</taxon>
        <taxon>Sorangiineae</taxon>
        <taxon>Pendulisporaceae</taxon>
        <taxon>Pendulispora</taxon>
    </lineage>
</organism>
<name>A0ABZ2KX30_9BACT</name>
<dbReference type="InterPro" id="IPR024651">
    <property type="entry name" value="FAD-SLDH_ssu"/>
</dbReference>
<accession>A0ABZ2KX30</accession>
<reference evidence="1" key="1">
    <citation type="submission" date="2021-12" db="EMBL/GenBank/DDBJ databases">
        <title>Discovery of the Pendulisporaceae a myxobacterial family with distinct sporulation behavior and unique specialized metabolism.</title>
        <authorList>
            <person name="Garcia R."/>
            <person name="Popoff A."/>
            <person name="Bader C.D."/>
            <person name="Loehr J."/>
            <person name="Walesch S."/>
            <person name="Walt C."/>
            <person name="Boldt J."/>
            <person name="Bunk B."/>
            <person name="Haeckl F.J.F.P.J."/>
            <person name="Gunesch A.P."/>
            <person name="Birkelbach J."/>
            <person name="Nuebel U."/>
            <person name="Pietschmann T."/>
            <person name="Bach T."/>
            <person name="Mueller R."/>
        </authorList>
    </citation>
    <scope>NUCLEOTIDE SEQUENCE</scope>
    <source>
        <strain evidence="1">MSr11367</strain>
    </source>
</reference>
<gene>
    <name evidence="1" type="ORF">LVJ94_40470</name>
</gene>
<keyword evidence="2" id="KW-1185">Reference proteome</keyword>
<evidence type="ECO:0000313" key="2">
    <source>
        <dbReference type="Proteomes" id="UP001374803"/>
    </source>
</evidence>
<evidence type="ECO:0000313" key="1">
    <source>
        <dbReference type="EMBL" id="WXB03168.1"/>
    </source>
</evidence>
<dbReference type="RefSeq" id="WP_394832795.1">
    <property type="nucleotide sequence ID" value="NZ_CP089929.1"/>
</dbReference>
<dbReference type="Proteomes" id="UP001374803">
    <property type="component" value="Chromosome"/>
</dbReference>
<proteinExistence type="predicted"/>
<sequence>MSDTSPAIGRRAILATFSAVSLAHGLAACAPSEEENALDTLPEELRLHPELARFLHLSVLLTGFEQLEPSFAQSYLHSLQSDAQRAADLQRLYQRAGYRDWHAPTSLEELESRGIFQDGAFRVLTDRVITNWYTGLYEEGSGMRVATYVRALGWRLDGINAPTTRGGPPGFWSRPPVVR</sequence>
<dbReference type="EMBL" id="CP089983">
    <property type="protein sequence ID" value="WXB03168.1"/>
    <property type="molecule type" value="Genomic_DNA"/>
</dbReference>